<evidence type="ECO:0000313" key="8">
    <source>
        <dbReference type="EMBL" id="VDK36208.1"/>
    </source>
</evidence>
<dbReference type="Gene3D" id="1.20.1520.10">
    <property type="entry name" value="ADP-ribosylation factor-like 2-binding protein, domain"/>
    <property type="match status" value="1"/>
</dbReference>
<evidence type="ECO:0000256" key="1">
    <source>
        <dbReference type="ARBA" id="ARBA00004138"/>
    </source>
</evidence>
<dbReference type="Pfam" id="PF11527">
    <property type="entry name" value="ARL2_Bind_BART"/>
    <property type="match status" value="1"/>
</dbReference>
<evidence type="ECO:0000256" key="5">
    <source>
        <dbReference type="ARBA" id="ARBA00023273"/>
    </source>
</evidence>
<proteinExistence type="predicted"/>
<dbReference type="InterPro" id="IPR023379">
    <property type="entry name" value="BART_dom"/>
</dbReference>
<sequence length="884" mass="101905">MLPSQSYDEDDFQDIVSGSDNGIPEFDQALGILEETLISKAFLSVNFFFGDEFKNLQSEYMEKNCINFTDPEENVSTLREVHKTYNNLIRNHIEKKLAEKSSNLSLQEIFDWIASQPNSCDGEVFELLNTLTDFEDFRELMVDFKNSKETIDNGLSLSNAFSCRAGAVEPVPLGDLSIVKSTKHCIAPNLASPPKMDQYTYNDFLRDHTAVLLSMQVPELYWPSLHNKLLNKIFDAPTKFELGMLNYTSETTHDVIERELFVSVKVNEIRSSDPESVFLADHAWTFELPDVRRTLESNVTLLLRMKTMMCIEVEDEDEAIEAVMRKMWKFCRLYQLSQPCEEDGEEIMIKRNVWYILDEFGSSLKQSIDPNVRVASLLYVPEQLCYSLFWLIEDLHKEDTLYVDWLSVVTDEEKKSLLLIPWEGGDFSDKSSAHTFVLTDEFFTSHKISETLPDPNAKLVDSVATPQLVYTDLELVAKTLTSHNYKITTNRDQAGIVWVRTHIRDYAWLSQNQGHVWLNQFPNESVLTVKDMLAALAASERAIEISGPGDAFDLDEDVSSDGGDGDRPKRALTSAWYPVTFNLYYELAQFVGFFQRMSEEILDEKGEEKAKGNEVKHDLSQCPHANVCQRCDSQGRHVSAAIGCESKRRNIWIVKPWNLGRGLGICISDSLDQILRLNECGPMIASRYITDPVLFYREDISSWVKFDLRYVVFLKSTQPLRLYAHKVFWLRFANKPFSLDHFDDYAKHFTVMNYRENDELLQIHHTDFIQALEKQYPNLRWKDIEGKIHRTLGDIFRAATAYPPPRGLGAYGKSRAMYAVDLLLEWRQHQEEASSCGFYVEPRICEVNFTPDCTRACQYYPNFHNEVFDFLFLGRDSEDIVQLV</sequence>
<dbReference type="PANTHER" id="PTHR46088:SF1">
    <property type="entry name" value="TUBULIN--TYROSINE LIGASE-LIKE PROTEIN 12"/>
    <property type="match status" value="1"/>
</dbReference>
<dbReference type="GO" id="GO:0005929">
    <property type="term" value="C:cilium"/>
    <property type="evidence" value="ECO:0007669"/>
    <property type="project" value="UniProtKB-SubCell"/>
</dbReference>
<keyword evidence="3" id="KW-0963">Cytoplasm</keyword>
<evidence type="ECO:0000256" key="4">
    <source>
        <dbReference type="ARBA" id="ARBA00023069"/>
    </source>
</evidence>
<reference evidence="10" key="1">
    <citation type="submission" date="2016-04" db="UniProtKB">
        <authorList>
            <consortium name="WormBaseParasite"/>
        </authorList>
    </citation>
    <scope>IDENTIFICATION</scope>
</reference>
<keyword evidence="9" id="KW-1185">Reference proteome</keyword>
<dbReference type="PANTHER" id="PTHR46088">
    <property type="entry name" value="TUBULIN--TYROSINE LIGASE-LIKE PROTEIN 12"/>
    <property type="match status" value="1"/>
</dbReference>
<keyword evidence="4" id="KW-0969">Cilium</keyword>
<reference evidence="8 9" key="2">
    <citation type="submission" date="2018-11" db="EMBL/GenBank/DDBJ databases">
        <authorList>
            <consortium name="Pathogen Informatics"/>
        </authorList>
    </citation>
    <scope>NUCLEOTIDE SEQUENCE [LARGE SCALE GENOMIC DNA]</scope>
</reference>
<comment type="subcellular location">
    <subcellularLocation>
        <location evidence="1">Cell projection</location>
        <location evidence="1">Cilium</location>
    </subcellularLocation>
    <subcellularLocation>
        <location evidence="2">Cytoplasm</location>
    </subcellularLocation>
</comment>
<dbReference type="AlphaFoldDB" id="A0A0R3W7B1"/>
<dbReference type="Pfam" id="PF25556">
    <property type="entry name" value="SET_TTL"/>
    <property type="match status" value="1"/>
</dbReference>
<dbReference type="InterPro" id="IPR027749">
    <property type="entry name" value="TTLL12"/>
</dbReference>
<dbReference type="EMBL" id="UYRS01018475">
    <property type="protein sequence ID" value="VDK36208.1"/>
    <property type="molecule type" value="Genomic_DNA"/>
</dbReference>
<evidence type="ECO:0000259" key="6">
    <source>
        <dbReference type="Pfam" id="PF11527"/>
    </source>
</evidence>
<dbReference type="GO" id="GO:0005737">
    <property type="term" value="C:cytoplasm"/>
    <property type="evidence" value="ECO:0007669"/>
    <property type="project" value="UniProtKB-SubCell"/>
</dbReference>
<dbReference type="Proteomes" id="UP000282613">
    <property type="component" value="Unassembled WGS sequence"/>
</dbReference>
<dbReference type="PROSITE" id="PS51221">
    <property type="entry name" value="TTL"/>
    <property type="match status" value="1"/>
</dbReference>
<dbReference type="WBParaSite" id="TASK_0000615301-mRNA-1">
    <property type="protein sequence ID" value="TASK_0000615301-mRNA-1"/>
    <property type="gene ID" value="TASK_0000615301"/>
</dbReference>
<gene>
    <name evidence="8" type="ORF">TASK_LOCUS6154</name>
</gene>
<keyword evidence="5" id="KW-0966">Cell projection</keyword>
<feature type="domain" description="BART" evidence="6">
    <location>
        <begin position="45"/>
        <end position="149"/>
    </location>
</feature>
<dbReference type="OrthoDB" id="60477at2759"/>
<dbReference type="STRING" id="60517.A0A0R3W7B1"/>
<organism evidence="10">
    <name type="scientific">Taenia asiatica</name>
    <name type="common">Asian tapeworm</name>
    <dbReference type="NCBI Taxonomy" id="60517"/>
    <lineage>
        <taxon>Eukaryota</taxon>
        <taxon>Metazoa</taxon>
        <taxon>Spiralia</taxon>
        <taxon>Lophotrochozoa</taxon>
        <taxon>Platyhelminthes</taxon>
        <taxon>Cestoda</taxon>
        <taxon>Eucestoda</taxon>
        <taxon>Cyclophyllidea</taxon>
        <taxon>Taeniidae</taxon>
        <taxon>Taenia</taxon>
    </lineage>
</organism>
<evidence type="ECO:0000256" key="3">
    <source>
        <dbReference type="ARBA" id="ARBA00022490"/>
    </source>
</evidence>
<accession>A0A0R3W7B1</accession>
<feature type="domain" description="Tubulin--tyrosine ligase-like protein 12 SET-like" evidence="7">
    <location>
        <begin position="264"/>
        <end position="423"/>
    </location>
</feature>
<dbReference type="InterPro" id="IPR057954">
    <property type="entry name" value="SET_TTL12"/>
</dbReference>
<name>A0A0R3W7B1_TAEAS</name>
<dbReference type="Pfam" id="PF03133">
    <property type="entry name" value="TTL"/>
    <property type="match status" value="1"/>
</dbReference>
<evidence type="ECO:0000313" key="10">
    <source>
        <dbReference type="WBParaSite" id="TASK_0000615301-mRNA-1"/>
    </source>
</evidence>
<evidence type="ECO:0000313" key="9">
    <source>
        <dbReference type="Proteomes" id="UP000282613"/>
    </source>
</evidence>
<protein>
    <submittedName>
        <fullName evidence="10">ARL2_Bind_BART domain-containing protein</fullName>
    </submittedName>
</protein>
<evidence type="ECO:0000259" key="7">
    <source>
        <dbReference type="Pfam" id="PF25556"/>
    </source>
</evidence>
<dbReference type="InterPro" id="IPR004344">
    <property type="entry name" value="TTL/TTLL_fam"/>
</dbReference>
<dbReference type="Gene3D" id="3.30.470.20">
    <property type="entry name" value="ATP-grasp fold, B domain"/>
    <property type="match status" value="1"/>
</dbReference>
<dbReference type="InterPro" id="IPR042541">
    <property type="entry name" value="BART_sf"/>
</dbReference>
<evidence type="ECO:0000256" key="2">
    <source>
        <dbReference type="ARBA" id="ARBA00004496"/>
    </source>
</evidence>